<keyword evidence="3" id="KW-1185">Reference proteome</keyword>
<dbReference type="KEGG" id="ffu:CLAFUR5_08764"/>
<reference evidence="2" key="2">
    <citation type="journal article" date="2022" name="Microb. Genom.">
        <title>A chromosome-scale genome assembly of the tomato pathogen Cladosporium fulvum reveals a compartmentalized genome architecture and the presence of a dispensable chromosome.</title>
        <authorList>
            <person name="Zaccaron A.Z."/>
            <person name="Chen L.H."/>
            <person name="Samaras A."/>
            <person name="Stergiopoulos I."/>
        </authorList>
    </citation>
    <scope>NUCLEOTIDE SEQUENCE</scope>
    <source>
        <strain evidence="2">Race5_Kim</strain>
    </source>
</reference>
<accession>A0A9Q8LDX6</accession>
<evidence type="ECO:0000313" key="2">
    <source>
        <dbReference type="EMBL" id="UJO15604.1"/>
    </source>
</evidence>
<gene>
    <name evidence="2" type="ORF">CLAFUR5_08764</name>
</gene>
<feature type="region of interest" description="Disordered" evidence="1">
    <location>
        <begin position="39"/>
        <end position="199"/>
    </location>
</feature>
<protein>
    <submittedName>
        <fullName evidence="2">Uncharacterized protein</fullName>
    </submittedName>
</protein>
<feature type="compositionally biased region" description="Basic and acidic residues" evidence="1">
    <location>
        <begin position="157"/>
        <end position="166"/>
    </location>
</feature>
<dbReference type="GeneID" id="71988642"/>
<sequence length="369" mass="39361">MTMFSKRAISSLSSSERQLVRAQGLQSGQCARCFHASMRQRTGNASRSGDGSSSPAIAEQAAPPDSLNPPKQPPSRRERSARISNEVSMLQKGPPPSGDATGPGSVTGAYHAPPQAPTKSAGFLETPDDLAADSPRMGDNVSAGREGPNAQGVGRPVRYEDRRDAPQDTTMEARGARGSGQVEEPAEGGASVLGGSNAEGAHHQEWIERSGREDGGTTDAAPAKFEPAASHLNHTLSTTRLKKDLVTGSRTYTIAGSNTRAFIGTMRNRIASINYPASPSAEPNQDRFDEMMGSTRGSLVKKLVAGRYDRKDWLGGDKFKNRTLNDVARNVMLNGTYLEKDGERLLKKVRSLLPAAPIAQRQQKVAAKA</sequence>
<reference evidence="2" key="1">
    <citation type="submission" date="2021-12" db="EMBL/GenBank/DDBJ databases">
        <authorList>
            <person name="Zaccaron A."/>
            <person name="Stergiopoulos I."/>
        </authorList>
    </citation>
    <scope>NUCLEOTIDE SEQUENCE</scope>
    <source>
        <strain evidence="2">Race5_Kim</strain>
    </source>
</reference>
<proteinExistence type="predicted"/>
<dbReference type="Proteomes" id="UP000756132">
    <property type="component" value="Chromosome 3"/>
</dbReference>
<feature type="compositionally biased region" description="Polar residues" evidence="1">
    <location>
        <begin position="39"/>
        <end position="55"/>
    </location>
</feature>
<dbReference type="OrthoDB" id="5365739at2759"/>
<name>A0A9Q8LDX6_PASFU</name>
<dbReference type="AlphaFoldDB" id="A0A9Q8LDX6"/>
<dbReference type="EMBL" id="CP090165">
    <property type="protein sequence ID" value="UJO15604.1"/>
    <property type="molecule type" value="Genomic_DNA"/>
</dbReference>
<evidence type="ECO:0000256" key="1">
    <source>
        <dbReference type="SAM" id="MobiDB-lite"/>
    </source>
</evidence>
<evidence type="ECO:0000313" key="3">
    <source>
        <dbReference type="Proteomes" id="UP000756132"/>
    </source>
</evidence>
<dbReference type="RefSeq" id="XP_047759970.1">
    <property type="nucleotide sequence ID" value="XM_047907912.1"/>
</dbReference>
<organism evidence="2 3">
    <name type="scientific">Passalora fulva</name>
    <name type="common">Tomato leaf mold</name>
    <name type="synonym">Cladosporium fulvum</name>
    <dbReference type="NCBI Taxonomy" id="5499"/>
    <lineage>
        <taxon>Eukaryota</taxon>
        <taxon>Fungi</taxon>
        <taxon>Dikarya</taxon>
        <taxon>Ascomycota</taxon>
        <taxon>Pezizomycotina</taxon>
        <taxon>Dothideomycetes</taxon>
        <taxon>Dothideomycetidae</taxon>
        <taxon>Mycosphaerellales</taxon>
        <taxon>Mycosphaerellaceae</taxon>
        <taxon>Fulvia</taxon>
    </lineage>
</organism>